<sequence length="433" mass="49485">MANIGYRIKAARRVIIDSLQHILWQQKMQKHFYAEHIASNNYSWVESRDLLETDDRVFWINVLGKIAFPVMSRLAKGELKKTMPVEKAAQYFMTAENVTYLEAIGRTFAGIAPWLALPDDSSPEGVYRQEFRQIVVQGLKNSVDPESPDCINFMGELQTIVDAAYLAHGFLRSKTAVWDALDPLTQKRFITAFKSLRNRTGAYNNWLVFAGLIETFLLEIGEEYDPARIKFSIEKMKEWYVGDGWFSDGPHFSMDYYNSFVIHPMMTDMLEVLARKKQVPEEDWQTAMKRMVRHAEFLERSIMPDGTFPPIGRSITYRTGAFQALSQVALMKKLPGHINPAQVRAGLTKVMRNMFSLDHNFDEQGWLVLGFNGFQPMVADTYTSTGSLYMASLVLLPLGLPPSDEFWHEPAAPWTSAKAWAGVAVVKDYKVEY</sequence>
<dbReference type="PANTHER" id="PTHR35339">
    <property type="entry name" value="LINALOOL DEHYDRATASE_ISOMERASE DOMAIN-CONTAINING PROTEIN"/>
    <property type="match status" value="1"/>
</dbReference>
<dbReference type="InterPro" id="IPR008929">
    <property type="entry name" value="Chondroitin_lyas"/>
</dbReference>
<evidence type="ECO:0000313" key="3">
    <source>
        <dbReference type="Proteomes" id="UP000002743"/>
    </source>
</evidence>
<dbReference type="Pfam" id="PF10022">
    <property type="entry name" value="DUF2264"/>
    <property type="match status" value="1"/>
</dbReference>
<feature type="domain" description="DUF2264" evidence="1">
    <location>
        <begin position="55"/>
        <end position="414"/>
    </location>
</feature>
<dbReference type="InterPro" id="IPR049349">
    <property type="entry name" value="DUF2264_N"/>
</dbReference>
<reference evidence="3" key="1">
    <citation type="submission" date="2009-07" db="EMBL/GenBank/DDBJ databases">
        <title>Complete sequence of chromosome of Methylovorus sp. SIP3-4.</title>
        <authorList>
            <person name="Lucas S."/>
            <person name="Copeland A."/>
            <person name="Lapidus A."/>
            <person name="Glavina del Rio T."/>
            <person name="Tice H."/>
            <person name="Bruce D."/>
            <person name="Goodwin L."/>
            <person name="Pitluck S."/>
            <person name="Clum A."/>
            <person name="Larimer F."/>
            <person name="Land M."/>
            <person name="Hauser L."/>
            <person name="Kyrpides N."/>
            <person name="Mikhailova N."/>
            <person name="Kayluzhnaya M."/>
            <person name="Chistoserdova L."/>
        </authorList>
    </citation>
    <scope>NUCLEOTIDE SEQUENCE [LARGE SCALE GENOMIC DNA]</scope>
    <source>
        <strain evidence="3">SIP3-4</strain>
    </source>
</reference>
<dbReference type="eggNOG" id="COG4289">
    <property type="taxonomic scope" value="Bacteria"/>
</dbReference>
<dbReference type="PIRSF" id="PIRSF014753">
    <property type="entry name" value="UCP014753"/>
    <property type="match status" value="1"/>
</dbReference>
<organism evidence="2 3">
    <name type="scientific">Methylovorus glucosotrophus (strain SIP3-4)</name>
    <dbReference type="NCBI Taxonomy" id="582744"/>
    <lineage>
        <taxon>Bacteria</taxon>
        <taxon>Pseudomonadati</taxon>
        <taxon>Pseudomonadota</taxon>
        <taxon>Betaproteobacteria</taxon>
        <taxon>Nitrosomonadales</taxon>
        <taxon>Methylophilaceae</taxon>
        <taxon>Methylovorus</taxon>
    </lineage>
</organism>
<dbReference type="PANTHER" id="PTHR35339:SF3">
    <property type="entry name" value="DUF2264 DOMAIN-CONTAINING PROTEIN"/>
    <property type="match status" value="1"/>
</dbReference>
<gene>
    <name evidence="2" type="ordered locus">Msip34_1828</name>
</gene>
<dbReference type="AlphaFoldDB" id="C6X6S8"/>
<dbReference type="STRING" id="582744.Msip34_1828"/>
<protein>
    <recommendedName>
        <fullName evidence="1">DUF2264 domain-containing protein</fullName>
    </recommendedName>
</protein>
<proteinExistence type="predicted"/>
<reference evidence="2 3" key="2">
    <citation type="journal article" date="2011" name="J. Bacteriol.">
        <title>Genomes of three methylotrophs from a single niche uncover genetic and metabolic divergence of Methylophilaceae.</title>
        <authorList>
            <person name="Lapidus A."/>
            <person name="Clum A."/>
            <person name="Labutti K."/>
            <person name="Kaluzhnaya M.G."/>
            <person name="Lim S."/>
            <person name="Beck D.A."/>
            <person name="Glavina Del Rio T."/>
            <person name="Nolan M."/>
            <person name="Mavromatis K."/>
            <person name="Huntemann M."/>
            <person name="Lucas S."/>
            <person name="Lidstrom M.E."/>
            <person name="Ivanova N."/>
            <person name="Chistoserdova L."/>
        </authorList>
    </citation>
    <scope>NUCLEOTIDE SEQUENCE [LARGE SCALE GENOMIC DNA]</scope>
    <source>
        <strain evidence="2 3">SIP3-4</strain>
    </source>
</reference>
<evidence type="ECO:0000259" key="1">
    <source>
        <dbReference type="Pfam" id="PF10022"/>
    </source>
</evidence>
<accession>C6X6S8</accession>
<dbReference type="RefSeq" id="WP_015830454.1">
    <property type="nucleotide sequence ID" value="NC_012969.1"/>
</dbReference>
<dbReference type="Proteomes" id="UP000002743">
    <property type="component" value="Chromosome"/>
</dbReference>
<keyword evidence="3" id="KW-1185">Reference proteome</keyword>
<dbReference type="InterPro" id="IPR016624">
    <property type="entry name" value="UCP014753"/>
</dbReference>
<evidence type="ECO:0000313" key="2">
    <source>
        <dbReference type="EMBL" id="ACT51071.1"/>
    </source>
</evidence>
<dbReference type="SUPFAM" id="SSF48230">
    <property type="entry name" value="Chondroitin AC/alginate lyase"/>
    <property type="match status" value="1"/>
</dbReference>
<dbReference type="KEGG" id="mei:Msip34_1828"/>
<dbReference type="EMBL" id="CP001674">
    <property type="protein sequence ID" value="ACT51071.1"/>
    <property type="molecule type" value="Genomic_DNA"/>
</dbReference>
<dbReference type="HOGENOM" id="CLU_028269_2_0_4"/>
<name>C6X6S8_METGS</name>